<dbReference type="InterPro" id="IPR013325">
    <property type="entry name" value="RNA_pol_sigma_r2"/>
</dbReference>
<dbReference type="PANTHER" id="PTHR43133">
    <property type="entry name" value="RNA POLYMERASE ECF-TYPE SIGMA FACTO"/>
    <property type="match status" value="1"/>
</dbReference>
<proteinExistence type="inferred from homology"/>
<gene>
    <name evidence="6" type="ORF">HNQ60_001355</name>
</gene>
<dbReference type="InterPro" id="IPR053812">
    <property type="entry name" value="HTH_Sigma70_ECF-like"/>
</dbReference>
<evidence type="ECO:0000256" key="3">
    <source>
        <dbReference type="ARBA" id="ARBA00023082"/>
    </source>
</evidence>
<dbReference type="PANTHER" id="PTHR43133:SF39">
    <property type="entry name" value="SIMILAR TO RNA POLYMERASE SIGMA-E FACTOR"/>
    <property type="match status" value="1"/>
</dbReference>
<keyword evidence="3" id="KW-0731">Sigma factor</keyword>
<evidence type="ECO:0000313" key="7">
    <source>
        <dbReference type="Proteomes" id="UP000588068"/>
    </source>
</evidence>
<dbReference type="InterPro" id="IPR039425">
    <property type="entry name" value="RNA_pol_sigma-70-like"/>
</dbReference>
<evidence type="ECO:0000256" key="4">
    <source>
        <dbReference type="ARBA" id="ARBA00023163"/>
    </source>
</evidence>
<dbReference type="SUPFAM" id="SSF88659">
    <property type="entry name" value="Sigma3 and sigma4 domains of RNA polymerase sigma factors"/>
    <property type="match status" value="1"/>
</dbReference>
<dbReference type="GO" id="GO:0016987">
    <property type="term" value="F:sigma factor activity"/>
    <property type="evidence" value="ECO:0007669"/>
    <property type="project" value="UniProtKB-KW"/>
</dbReference>
<dbReference type="Pfam" id="PF07638">
    <property type="entry name" value="Sigma70_ECF"/>
    <property type="match status" value="1"/>
</dbReference>
<dbReference type="SUPFAM" id="SSF88946">
    <property type="entry name" value="Sigma2 domain of RNA polymerase sigma factors"/>
    <property type="match status" value="1"/>
</dbReference>
<dbReference type="InterPro" id="IPR013324">
    <property type="entry name" value="RNA_pol_sigma_r3/r4-like"/>
</dbReference>
<evidence type="ECO:0000256" key="1">
    <source>
        <dbReference type="ARBA" id="ARBA00010641"/>
    </source>
</evidence>
<dbReference type="InterPro" id="IPR014284">
    <property type="entry name" value="RNA_pol_sigma-70_dom"/>
</dbReference>
<dbReference type="InterPro" id="IPR011517">
    <property type="entry name" value="RNA_pol_sigma70_ECF-like"/>
</dbReference>
<dbReference type="Gene3D" id="1.10.1740.10">
    <property type="match status" value="1"/>
</dbReference>
<keyword evidence="7" id="KW-1185">Reference proteome</keyword>
<comment type="similarity">
    <text evidence="1">Belongs to the sigma-70 factor family. ECF subfamily.</text>
</comment>
<dbReference type="RefSeq" id="WP_184330274.1">
    <property type="nucleotide sequence ID" value="NZ_JACHHZ010000002.1"/>
</dbReference>
<organism evidence="6 7">
    <name type="scientific">Povalibacter uvarum</name>
    <dbReference type="NCBI Taxonomy" id="732238"/>
    <lineage>
        <taxon>Bacteria</taxon>
        <taxon>Pseudomonadati</taxon>
        <taxon>Pseudomonadota</taxon>
        <taxon>Gammaproteobacteria</taxon>
        <taxon>Steroidobacterales</taxon>
        <taxon>Steroidobacteraceae</taxon>
        <taxon>Povalibacter</taxon>
    </lineage>
</organism>
<reference evidence="6 7" key="1">
    <citation type="submission" date="2020-08" db="EMBL/GenBank/DDBJ databases">
        <title>Genomic Encyclopedia of Type Strains, Phase IV (KMG-IV): sequencing the most valuable type-strain genomes for metagenomic binning, comparative biology and taxonomic classification.</title>
        <authorList>
            <person name="Goeker M."/>
        </authorList>
    </citation>
    <scope>NUCLEOTIDE SEQUENCE [LARGE SCALE GENOMIC DNA]</scope>
    <source>
        <strain evidence="6 7">DSM 26723</strain>
    </source>
</reference>
<sequence>MDPLADLLQRAQQGDAAARERLFAVAYDELRGQARAQLRNSGGRNTLLDTTVLVHESFLRFVQAGQLQGSDRGHFFSYAGRVMRSVIVDFARKRQAERRGGDAEHVPLDTQFAEDVRATDEELIRINDALEALQTVDDRLVKVVEMRFFAGMTEAEVAEALGVADRTVRRDWEKAKLLLTATLR</sequence>
<protein>
    <submittedName>
        <fullName evidence="6">RNA polymerase sigma factor (TIGR02999 family)</fullName>
    </submittedName>
</protein>
<dbReference type="AlphaFoldDB" id="A0A841HHM8"/>
<name>A0A841HHM8_9GAMM</name>
<dbReference type="Proteomes" id="UP000588068">
    <property type="component" value="Unassembled WGS sequence"/>
</dbReference>
<dbReference type="GO" id="GO:0006352">
    <property type="term" value="P:DNA-templated transcription initiation"/>
    <property type="evidence" value="ECO:0007669"/>
    <property type="project" value="InterPro"/>
</dbReference>
<dbReference type="EMBL" id="JACHHZ010000002">
    <property type="protein sequence ID" value="MBB6092477.1"/>
    <property type="molecule type" value="Genomic_DNA"/>
</dbReference>
<accession>A0A841HHM8</accession>
<keyword evidence="2" id="KW-0805">Transcription regulation</keyword>
<dbReference type="NCBIfam" id="TIGR02999">
    <property type="entry name" value="Sig-70_X6"/>
    <property type="match status" value="1"/>
</dbReference>
<evidence type="ECO:0000256" key="2">
    <source>
        <dbReference type="ARBA" id="ARBA00023015"/>
    </source>
</evidence>
<feature type="domain" description="RNA polymerase sigma-70 ECF-like HTH" evidence="5">
    <location>
        <begin position="4"/>
        <end position="178"/>
    </location>
</feature>
<comment type="caution">
    <text evidence="6">The sequence shown here is derived from an EMBL/GenBank/DDBJ whole genome shotgun (WGS) entry which is preliminary data.</text>
</comment>
<dbReference type="NCBIfam" id="TIGR02937">
    <property type="entry name" value="sigma70-ECF"/>
    <property type="match status" value="1"/>
</dbReference>
<keyword evidence="4" id="KW-0804">Transcription</keyword>
<dbReference type="InterPro" id="IPR036388">
    <property type="entry name" value="WH-like_DNA-bd_sf"/>
</dbReference>
<evidence type="ECO:0000313" key="6">
    <source>
        <dbReference type="EMBL" id="MBB6092477.1"/>
    </source>
</evidence>
<evidence type="ECO:0000259" key="5">
    <source>
        <dbReference type="Pfam" id="PF07638"/>
    </source>
</evidence>
<dbReference type="Gene3D" id="1.10.10.10">
    <property type="entry name" value="Winged helix-like DNA-binding domain superfamily/Winged helix DNA-binding domain"/>
    <property type="match status" value="1"/>
</dbReference>